<organism evidence="1">
    <name type="scientific">marine metagenome</name>
    <dbReference type="NCBI Taxonomy" id="408172"/>
    <lineage>
        <taxon>unclassified sequences</taxon>
        <taxon>metagenomes</taxon>
        <taxon>ecological metagenomes</taxon>
    </lineage>
</organism>
<dbReference type="Pfam" id="PF01242">
    <property type="entry name" value="PTPS"/>
    <property type="match status" value="1"/>
</dbReference>
<dbReference type="Gene3D" id="3.30.479.10">
    <property type="entry name" value="6-pyruvoyl tetrahydropterin synthase/QueD"/>
    <property type="match status" value="1"/>
</dbReference>
<protein>
    <submittedName>
        <fullName evidence="1">Uncharacterized protein</fullName>
    </submittedName>
</protein>
<dbReference type="InterPro" id="IPR007115">
    <property type="entry name" value="6-PTP_synth/QueD"/>
</dbReference>
<gene>
    <name evidence="1" type="ORF">METZ01_LOCUS498096</name>
</gene>
<evidence type="ECO:0000313" key="1">
    <source>
        <dbReference type="EMBL" id="SVE45242.1"/>
    </source>
</evidence>
<name>A0A383DL83_9ZZZZ</name>
<dbReference type="InterPro" id="IPR038418">
    <property type="entry name" value="6-PTP_synth/QueD_sf"/>
</dbReference>
<dbReference type="EMBL" id="UINC01218284">
    <property type="protein sequence ID" value="SVE45242.1"/>
    <property type="molecule type" value="Genomic_DNA"/>
</dbReference>
<accession>A0A383DL83</accession>
<reference evidence="1" key="1">
    <citation type="submission" date="2018-05" db="EMBL/GenBank/DDBJ databases">
        <authorList>
            <person name="Lanie J.A."/>
            <person name="Ng W.-L."/>
            <person name="Kazmierczak K.M."/>
            <person name="Andrzejewski T.M."/>
            <person name="Davidsen T.M."/>
            <person name="Wayne K.J."/>
            <person name="Tettelin H."/>
            <person name="Glass J.I."/>
            <person name="Rusch D."/>
            <person name="Podicherti R."/>
            <person name="Tsui H.-C.T."/>
            <person name="Winkler M.E."/>
        </authorList>
    </citation>
    <scope>NUCLEOTIDE SEQUENCE</scope>
</reference>
<sequence>MPDTHPASKLHGHNFTARTRVLLDDEWVKTRGNEVKDLQVELKKAVEPFDYSYLNEIISIPTDENLSRSIIKNISLKSIESLGVASTRNQGADL</sequence>
<feature type="non-terminal residue" evidence="1">
    <location>
        <position position="94"/>
    </location>
</feature>
<proteinExistence type="predicted"/>
<dbReference type="SUPFAM" id="SSF55620">
    <property type="entry name" value="Tetrahydrobiopterin biosynthesis enzymes-like"/>
    <property type="match status" value="1"/>
</dbReference>
<dbReference type="AlphaFoldDB" id="A0A383DL83"/>